<sequence>MKFLRSRWRAPWPVQMLRTSLELHCRKVEEGEGKDPIVETCGRKAAVNSDSRGLDGGTSGARPALATDVAALAIRSAAKLTLGEVEETEKLLMECGNMTLAIPRLLNTPSTPPAVRQSSSFINMSCWLKGKRCNA</sequence>
<gene>
    <name evidence="1" type="ORF">E2C01_041930</name>
</gene>
<evidence type="ECO:0000313" key="2">
    <source>
        <dbReference type="Proteomes" id="UP000324222"/>
    </source>
</evidence>
<name>A0A5B7FNT8_PORTR</name>
<reference evidence="1 2" key="1">
    <citation type="submission" date="2019-05" db="EMBL/GenBank/DDBJ databases">
        <title>Another draft genome of Portunus trituberculatus and its Hox gene families provides insights of decapod evolution.</title>
        <authorList>
            <person name="Jeong J.-H."/>
            <person name="Song I."/>
            <person name="Kim S."/>
            <person name="Choi T."/>
            <person name="Kim D."/>
            <person name="Ryu S."/>
            <person name="Kim W."/>
        </authorList>
    </citation>
    <scope>NUCLEOTIDE SEQUENCE [LARGE SCALE GENOMIC DNA]</scope>
    <source>
        <tissue evidence="1">Muscle</tissue>
    </source>
</reference>
<comment type="caution">
    <text evidence="1">The sequence shown here is derived from an EMBL/GenBank/DDBJ whole genome shotgun (WGS) entry which is preliminary data.</text>
</comment>
<protein>
    <submittedName>
        <fullName evidence="1">Uncharacterized protein</fullName>
    </submittedName>
</protein>
<keyword evidence="2" id="KW-1185">Reference proteome</keyword>
<evidence type="ECO:0000313" key="1">
    <source>
        <dbReference type="EMBL" id="MPC48162.1"/>
    </source>
</evidence>
<dbReference type="Proteomes" id="UP000324222">
    <property type="component" value="Unassembled WGS sequence"/>
</dbReference>
<proteinExistence type="predicted"/>
<dbReference type="EMBL" id="VSRR010008134">
    <property type="protein sequence ID" value="MPC48162.1"/>
    <property type="molecule type" value="Genomic_DNA"/>
</dbReference>
<dbReference type="AlphaFoldDB" id="A0A5B7FNT8"/>
<organism evidence="1 2">
    <name type="scientific">Portunus trituberculatus</name>
    <name type="common">Swimming crab</name>
    <name type="synonym">Neptunus trituberculatus</name>
    <dbReference type="NCBI Taxonomy" id="210409"/>
    <lineage>
        <taxon>Eukaryota</taxon>
        <taxon>Metazoa</taxon>
        <taxon>Ecdysozoa</taxon>
        <taxon>Arthropoda</taxon>
        <taxon>Crustacea</taxon>
        <taxon>Multicrustacea</taxon>
        <taxon>Malacostraca</taxon>
        <taxon>Eumalacostraca</taxon>
        <taxon>Eucarida</taxon>
        <taxon>Decapoda</taxon>
        <taxon>Pleocyemata</taxon>
        <taxon>Brachyura</taxon>
        <taxon>Eubrachyura</taxon>
        <taxon>Portunoidea</taxon>
        <taxon>Portunidae</taxon>
        <taxon>Portuninae</taxon>
        <taxon>Portunus</taxon>
    </lineage>
</organism>
<accession>A0A5B7FNT8</accession>